<dbReference type="EMBL" id="KV454009">
    <property type="protein sequence ID" value="ODQ44097.1"/>
    <property type="molecule type" value="Genomic_DNA"/>
</dbReference>
<dbReference type="RefSeq" id="XP_019015210.1">
    <property type="nucleotide sequence ID" value="XM_019162058.1"/>
</dbReference>
<reference evidence="1 2" key="1">
    <citation type="journal article" date="2016" name="Proc. Natl. Acad. Sci. U.S.A.">
        <title>Comparative genomics of biotechnologically important yeasts.</title>
        <authorList>
            <person name="Riley R."/>
            <person name="Haridas S."/>
            <person name="Wolfe K.H."/>
            <person name="Lopes M.R."/>
            <person name="Hittinger C.T."/>
            <person name="Goeker M."/>
            <person name="Salamov A.A."/>
            <person name="Wisecaver J.H."/>
            <person name="Long T.M."/>
            <person name="Calvey C.H."/>
            <person name="Aerts A.L."/>
            <person name="Barry K.W."/>
            <person name="Choi C."/>
            <person name="Clum A."/>
            <person name="Coughlan A.Y."/>
            <person name="Deshpande S."/>
            <person name="Douglass A.P."/>
            <person name="Hanson S.J."/>
            <person name="Klenk H.-P."/>
            <person name="LaButti K.M."/>
            <person name="Lapidus A."/>
            <person name="Lindquist E.A."/>
            <person name="Lipzen A.M."/>
            <person name="Meier-Kolthoff J.P."/>
            <person name="Ohm R.A."/>
            <person name="Otillar R.P."/>
            <person name="Pangilinan J.L."/>
            <person name="Peng Y."/>
            <person name="Rokas A."/>
            <person name="Rosa C.A."/>
            <person name="Scheuner C."/>
            <person name="Sibirny A.A."/>
            <person name="Slot J.C."/>
            <person name="Stielow J.B."/>
            <person name="Sun H."/>
            <person name="Kurtzman C.P."/>
            <person name="Blackwell M."/>
            <person name="Grigoriev I.V."/>
            <person name="Jeffries T.W."/>
        </authorList>
    </citation>
    <scope>NUCLEOTIDE SEQUENCE [LARGE SCALE GENOMIC DNA]</scope>
    <source>
        <strain evidence="1 2">NRRL Y-2026</strain>
    </source>
</reference>
<dbReference type="GeneID" id="30178745"/>
<evidence type="ECO:0000313" key="1">
    <source>
        <dbReference type="EMBL" id="ODQ44097.1"/>
    </source>
</evidence>
<name>A0A1E3ND99_9ASCO</name>
<accession>A0A1E3ND99</accession>
<dbReference type="AlphaFoldDB" id="A0A1E3ND99"/>
<organism evidence="1 2">
    <name type="scientific">Pichia membranifaciens NRRL Y-2026</name>
    <dbReference type="NCBI Taxonomy" id="763406"/>
    <lineage>
        <taxon>Eukaryota</taxon>
        <taxon>Fungi</taxon>
        <taxon>Dikarya</taxon>
        <taxon>Ascomycota</taxon>
        <taxon>Saccharomycotina</taxon>
        <taxon>Pichiomycetes</taxon>
        <taxon>Pichiales</taxon>
        <taxon>Pichiaceae</taxon>
        <taxon>Pichia</taxon>
    </lineage>
</organism>
<evidence type="ECO:0000313" key="2">
    <source>
        <dbReference type="Proteomes" id="UP000094455"/>
    </source>
</evidence>
<dbReference type="Proteomes" id="UP000094455">
    <property type="component" value="Unassembled WGS sequence"/>
</dbReference>
<proteinExistence type="predicted"/>
<gene>
    <name evidence="1" type="ORF">PICMEDRAFT_18558</name>
</gene>
<keyword evidence="2" id="KW-1185">Reference proteome</keyword>
<sequence>MLAATAGHKCCAVLSPIPLVLEPPPFPPLSANDLPAGGIPAAANNGLLLLCLR</sequence>
<protein>
    <submittedName>
        <fullName evidence="1">Uncharacterized protein</fullName>
    </submittedName>
</protein>